<dbReference type="InterPro" id="IPR005061">
    <property type="entry name" value="Ist1"/>
</dbReference>
<keyword evidence="13" id="KW-0968">Cytoplasmic vesicle</keyword>
<dbReference type="GO" id="GO:0051301">
    <property type="term" value="P:cell division"/>
    <property type="evidence" value="ECO:0007669"/>
    <property type="project" value="UniProtKB-KW"/>
</dbReference>
<evidence type="ECO:0000256" key="2">
    <source>
        <dbReference type="ARBA" id="ARBA00004259"/>
    </source>
</evidence>
<dbReference type="GO" id="GO:0005813">
    <property type="term" value="C:centrosome"/>
    <property type="evidence" value="ECO:0007669"/>
    <property type="project" value="UniProtKB-SubCell"/>
</dbReference>
<accession>A0AAV4YBY8</accession>
<comment type="subunit">
    <text evidence="16">Interacts with CHMP1A, CHMP1B, VPS4A and VTA1. Interacts with SPAST, STAMBP, and USP8. May interact with VPS37B. May associate with the ESCRT-I complex. Interacts with MITD1, in competition with VSP4. Interacts with SPART (via MIT domain); leading to the recruitment of SPART to midbodies. Interacts with SPAST.</text>
</comment>
<evidence type="ECO:0000256" key="4">
    <source>
        <dbReference type="ARBA" id="ARBA00004541"/>
    </source>
</evidence>
<dbReference type="GO" id="GO:0030496">
    <property type="term" value="C:midbody"/>
    <property type="evidence" value="ECO:0007669"/>
    <property type="project" value="UniProtKB-SubCell"/>
</dbReference>
<gene>
    <name evidence="19" type="primary">IST1</name>
    <name evidence="19" type="ORF">CEXT_100101</name>
</gene>
<evidence type="ECO:0000256" key="9">
    <source>
        <dbReference type="ARBA" id="ARBA00022618"/>
    </source>
</evidence>
<dbReference type="FunFam" id="1.20.1260.60:FF:000001">
    <property type="entry name" value="IST1 homolog isoform X1"/>
    <property type="match status" value="1"/>
</dbReference>
<comment type="caution">
    <text evidence="19">The sequence shown here is derived from an EMBL/GenBank/DDBJ whole genome shotgun (WGS) entry which is preliminary data.</text>
</comment>
<keyword evidence="7" id="KW-0963">Cytoplasm</keyword>
<evidence type="ECO:0000256" key="11">
    <source>
        <dbReference type="ARBA" id="ARBA00023242"/>
    </source>
</evidence>
<comment type="similarity">
    <text evidence="5">Belongs to the IST1 family.</text>
</comment>
<feature type="region of interest" description="Disordered" evidence="18">
    <location>
        <begin position="286"/>
        <end position="342"/>
    </location>
</feature>
<evidence type="ECO:0000256" key="13">
    <source>
        <dbReference type="ARBA" id="ARBA00023329"/>
    </source>
</evidence>
<dbReference type="PANTHER" id="PTHR12161">
    <property type="entry name" value="IST1 FAMILY MEMBER"/>
    <property type="match status" value="1"/>
</dbReference>
<keyword evidence="9" id="KW-0132">Cell division</keyword>
<evidence type="ECO:0000256" key="8">
    <source>
        <dbReference type="ARBA" id="ARBA00022553"/>
    </source>
</evidence>
<dbReference type="InterPro" id="IPR042277">
    <property type="entry name" value="IST1-like"/>
</dbReference>
<dbReference type="Gene3D" id="1.20.1260.60">
    <property type="entry name" value="Vacuolar protein sorting-associated protein Ist1"/>
    <property type="match status" value="1"/>
</dbReference>
<keyword evidence="12" id="KW-0131">Cell cycle</keyword>
<evidence type="ECO:0000256" key="10">
    <source>
        <dbReference type="ARBA" id="ARBA00023212"/>
    </source>
</evidence>
<dbReference type="GO" id="GO:0015031">
    <property type="term" value="P:protein transport"/>
    <property type="evidence" value="ECO:0007669"/>
    <property type="project" value="InterPro"/>
</dbReference>
<dbReference type="AlphaFoldDB" id="A0AAV4YBY8"/>
<evidence type="ECO:0000256" key="18">
    <source>
        <dbReference type="SAM" id="MobiDB-lite"/>
    </source>
</evidence>
<evidence type="ECO:0000256" key="6">
    <source>
        <dbReference type="ARBA" id="ARBA00014513"/>
    </source>
</evidence>
<dbReference type="GO" id="GO:0031410">
    <property type="term" value="C:cytoplasmic vesicle"/>
    <property type="evidence" value="ECO:0007669"/>
    <property type="project" value="UniProtKB-SubCell"/>
</dbReference>
<dbReference type="GO" id="GO:0005635">
    <property type="term" value="C:nuclear envelope"/>
    <property type="evidence" value="ECO:0007669"/>
    <property type="project" value="UniProtKB-SubCell"/>
</dbReference>
<evidence type="ECO:0000256" key="5">
    <source>
        <dbReference type="ARBA" id="ARBA00005536"/>
    </source>
</evidence>
<evidence type="ECO:0000256" key="17">
    <source>
        <dbReference type="SAM" id="Coils"/>
    </source>
</evidence>
<name>A0AAV4YBY8_CAEEX</name>
<dbReference type="Pfam" id="PF03398">
    <property type="entry name" value="Ist1"/>
    <property type="match status" value="1"/>
</dbReference>
<evidence type="ECO:0000256" key="15">
    <source>
        <dbReference type="ARBA" id="ARBA00046124"/>
    </source>
</evidence>
<proteinExistence type="inferred from homology"/>
<keyword evidence="20" id="KW-1185">Reference proteome</keyword>
<evidence type="ECO:0000256" key="3">
    <source>
        <dbReference type="ARBA" id="ARBA00004300"/>
    </source>
</evidence>
<evidence type="ECO:0000256" key="1">
    <source>
        <dbReference type="ARBA" id="ARBA00004214"/>
    </source>
</evidence>
<dbReference type="PANTHER" id="PTHR12161:SF5">
    <property type="entry name" value="IST1 HOMOLOG"/>
    <property type="match status" value="1"/>
</dbReference>
<evidence type="ECO:0000313" key="19">
    <source>
        <dbReference type="EMBL" id="GIZ04996.1"/>
    </source>
</evidence>
<keyword evidence="17" id="KW-0175">Coiled coil</keyword>
<evidence type="ECO:0000256" key="12">
    <source>
        <dbReference type="ARBA" id="ARBA00023306"/>
    </source>
</evidence>
<dbReference type="Proteomes" id="UP001054945">
    <property type="component" value="Unassembled WGS sequence"/>
</dbReference>
<organism evidence="19 20">
    <name type="scientific">Caerostris extrusa</name>
    <name type="common">Bark spider</name>
    <name type="synonym">Caerostris bankana</name>
    <dbReference type="NCBI Taxonomy" id="172846"/>
    <lineage>
        <taxon>Eukaryota</taxon>
        <taxon>Metazoa</taxon>
        <taxon>Ecdysozoa</taxon>
        <taxon>Arthropoda</taxon>
        <taxon>Chelicerata</taxon>
        <taxon>Arachnida</taxon>
        <taxon>Araneae</taxon>
        <taxon>Araneomorphae</taxon>
        <taxon>Entelegynae</taxon>
        <taxon>Araneoidea</taxon>
        <taxon>Araneidae</taxon>
        <taxon>Caerostris</taxon>
    </lineage>
</organism>
<protein>
    <recommendedName>
        <fullName evidence="6">IST1 homolog</fullName>
    </recommendedName>
    <alternativeName>
        <fullName evidence="14">Charged multivesicular body protein 8</fullName>
    </alternativeName>
</protein>
<evidence type="ECO:0000313" key="20">
    <source>
        <dbReference type="Proteomes" id="UP001054945"/>
    </source>
</evidence>
<comment type="subcellular location">
    <subcellularLocation>
        <location evidence="3">Cytoplasm</location>
        <location evidence="3">Cytoskeleton</location>
        <location evidence="3">Microtubule organizing center</location>
        <location evidence="3">Centrosome</location>
    </subcellularLocation>
    <subcellularLocation>
        <location evidence="4">Cytoplasmic vesicle</location>
    </subcellularLocation>
    <subcellularLocation>
        <location evidence="1">Midbody</location>
    </subcellularLocation>
    <subcellularLocation>
        <location evidence="2">Nucleus envelope</location>
    </subcellularLocation>
</comment>
<evidence type="ECO:0000256" key="14">
    <source>
        <dbReference type="ARBA" id="ARBA00032374"/>
    </source>
</evidence>
<keyword evidence="8" id="KW-0597">Phosphoprotein</keyword>
<evidence type="ECO:0000256" key="16">
    <source>
        <dbReference type="ARBA" id="ARBA00046920"/>
    </source>
</evidence>
<comment type="function">
    <text evidence="15">ESCRT-III-like protein involved in cytokinesis, nuclear envelope reassembly and endosomal tubulation. Is required for efficient abscission during cytokinesis. Involved in recruiting VPS4A and/or VPS4B to the midbody of dividing cells. During late anaphase, involved in nuclear envelope reassembly and mitotic spindle disassembly together with the ESCRT-III complex: IST1 acts by mediating the recruitment of SPAST to the nuclear membrane, leading to microtubule severing. Recruited to the reforming nuclear envelope (NE) during anaphase by LEMD2. Regulates early endosomal tubulation together with the ESCRT-III complex by mediating the recruitment of SPAST.</text>
</comment>
<keyword evidence="10" id="KW-0206">Cytoskeleton</keyword>
<reference evidence="19 20" key="1">
    <citation type="submission" date="2021-06" db="EMBL/GenBank/DDBJ databases">
        <title>Caerostris extrusa draft genome.</title>
        <authorList>
            <person name="Kono N."/>
            <person name="Arakawa K."/>
        </authorList>
    </citation>
    <scope>NUCLEOTIDE SEQUENCE [LARGE SCALE GENOMIC DNA]</scope>
</reference>
<sequence length="359" mass="39560">MMSTGCNYSKLKTNLRLAINRLKLLEKKKTELAQKSRREIADYLANGKLERSKIRVEHIIREDYLVEAMEVVEMYCDLLLARFGLVQQMKTLDEGLAEAVSSLIWAAPRLQTDVAELKIIADQLAVKYGKPYALAARENSLNSVNEKLVHKLSVQAPPKILVEKYLIEIAKSHNVPYEPDNEVLAEEELAREPIISEPLIDLGDSRPPEPGFVTGPSPQEKMYPGVQYPQPDLPKPFNYPIPNVCAKGAEVPPIPNTAPSGPYPGPVTNPQNIGFNIDAPAPSYESVFGDNPPPLPTSGTAAAPTLPTPAPRSKFPVDTLPELPSVPNTVLPDLGEANSGEDVDFDDLAKRFEELKKRK</sequence>
<evidence type="ECO:0000256" key="7">
    <source>
        <dbReference type="ARBA" id="ARBA00022490"/>
    </source>
</evidence>
<keyword evidence="11" id="KW-0539">Nucleus</keyword>
<dbReference type="EMBL" id="BPLR01019186">
    <property type="protein sequence ID" value="GIZ04996.1"/>
    <property type="molecule type" value="Genomic_DNA"/>
</dbReference>
<feature type="coiled-coil region" evidence="17">
    <location>
        <begin position="8"/>
        <end position="35"/>
    </location>
</feature>